<gene>
    <name evidence="1" type="ORF">OOW_P131scaffold00235g1</name>
</gene>
<dbReference type="Gene3D" id="3.40.462.20">
    <property type="match status" value="1"/>
</dbReference>
<dbReference type="Gene3D" id="3.30.465.10">
    <property type="match status" value="1"/>
</dbReference>
<name>L7JKZ7_PYRO1</name>
<proteinExistence type="predicted"/>
<accession>L7JKZ7</accession>
<organism>
    <name type="scientific">Pyricularia oryzae (strain P131)</name>
    <name type="common">Rice blast fungus</name>
    <name type="synonym">Magnaporthe oryzae</name>
    <dbReference type="NCBI Taxonomy" id="1143193"/>
    <lineage>
        <taxon>Eukaryota</taxon>
        <taxon>Fungi</taxon>
        <taxon>Dikarya</taxon>
        <taxon>Ascomycota</taxon>
        <taxon>Pezizomycotina</taxon>
        <taxon>Sordariomycetes</taxon>
        <taxon>Sordariomycetidae</taxon>
        <taxon>Magnaporthales</taxon>
        <taxon>Pyriculariaceae</taxon>
        <taxon>Pyricularia</taxon>
    </lineage>
</organism>
<reference evidence="1" key="1">
    <citation type="journal article" date="2012" name="PLoS Genet.">
        <title>Comparative analysis of the genomes of two field isolates of the rice blast fungus Magnaporthe oryzae.</title>
        <authorList>
            <person name="Xue M."/>
            <person name="Yang J."/>
            <person name="Li Z."/>
            <person name="Hu S."/>
            <person name="Yao N."/>
            <person name="Dean R.A."/>
            <person name="Zhao W."/>
            <person name="Shen M."/>
            <person name="Zhang H."/>
            <person name="Li C."/>
            <person name="Liu L."/>
            <person name="Cao L."/>
            <person name="Xu X."/>
            <person name="Xing Y."/>
            <person name="Hsiang T."/>
            <person name="Zhang Z."/>
            <person name="Xu J.R."/>
            <person name="Peng Y.L."/>
        </authorList>
    </citation>
    <scope>NUCLEOTIDE SEQUENCE [LARGE SCALE GENOMIC DNA]</scope>
    <source>
        <strain evidence="1">P131</strain>
    </source>
</reference>
<evidence type="ECO:0008006" key="2">
    <source>
        <dbReference type="Google" id="ProtNLM"/>
    </source>
</evidence>
<protein>
    <recommendedName>
        <fullName evidence="2">FAD-binding PCMH-type domain-containing protein</fullName>
    </recommendedName>
</protein>
<dbReference type="AlphaFoldDB" id="L7JKZ7"/>
<dbReference type="EMBL" id="JH795567">
    <property type="protein sequence ID" value="ELQ68504.1"/>
    <property type="molecule type" value="Genomic_DNA"/>
</dbReference>
<dbReference type="InterPro" id="IPR016169">
    <property type="entry name" value="FAD-bd_PCMH_sub2"/>
</dbReference>
<sequence>MGLFLQNLVRKGIEFCETDGRSAPPEAAMHDRGAVVPKFVISPNSEYGVSQTLMLLKDFDLYDKIAISVKSGGHGYFNGDQQSHPGLLYAMRGGAAASVGVVTHIRLRLIDEPPLVTWRFASIDKTQLQMCVVKQAFANAYHLPREITVSFRFHFEPTQLGPVCSFNITSLLTAEKTTESLRQHLGPELTAAVFEIASWNEKALVKLRLLPASDALAADPRMLAEASSTALRTNPLVYWKKTAALREMASSYFASISHWVVPGCEPMFLDLYDAFASVQRHPARQRMCALVVQGGGRILDLQQDCSMPLGQALARFKVGWDDEKEETWCRGFTERVSGIFQSKEDPGPGRPYRGDVWLKDQTNDARLDEIFQQYDRRYV</sequence>
<evidence type="ECO:0000313" key="1">
    <source>
        <dbReference type="EMBL" id="ELQ68504.1"/>
    </source>
</evidence>